<protein>
    <recommendedName>
        <fullName evidence="1">Reverse transcriptase domain-containing protein</fullName>
    </recommendedName>
</protein>
<sequence>MVEHSAILQMLEALSFPEKWIRWMQAILSSGSSTVILNGVPGKQFLCKRGVRQGDPLSPLLFVLAAELLQYVINQAHQLGILALPIPQHGGSFPIVQYADDTLLVMQATLLPEGIAKFFLASTGLKVNFGKSSIVPINVSQDKMLVLSNTFGCQIGALPFTYLGLPLGTTKPRIADFSPLIDKIERRLSACSVYQFYSGHLEMVNSVITPTVTYAMSTFKLHVGLIENIDRARKQ</sequence>
<dbReference type="Pfam" id="PF00078">
    <property type="entry name" value="RVT_1"/>
    <property type="match status" value="1"/>
</dbReference>
<dbReference type="PANTHER" id="PTHR33116">
    <property type="entry name" value="REVERSE TRANSCRIPTASE ZINC-BINDING DOMAIN-CONTAINING PROTEIN-RELATED-RELATED"/>
    <property type="match status" value="1"/>
</dbReference>
<evidence type="ECO:0000313" key="2">
    <source>
        <dbReference type="EMBL" id="WVZ85072.1"/>
    </source>
</evidence>
<evidence type="ECO:0000313" key="3">
    <source>
        <dbReference type="Proteomes" id="UP001341281"/>
    </source>
</evidence>
<dbReference type="InterPro" id="IPR000477">
    <property type="entry name" value="RT_dom"/>
</dbReference>
<name>A0AAQ3U704_PASNO</name>
<dbReference type="SUPFAM" id="SSF56672">
    <property type="entry name" value="DNA/RNA polymerases"/>
    <property type="match status" value="1"/>
</dbReference>
<gene>
    <name evidence="2" type="ORF">U9M48_032030</name>
</gene>
<proteinExistence type="predicted"/>
<dbReference type="Proteomes" id="UP001341281">
    <property type="component" value="Chromosome 07"/>
</dbReference>
<evidence type="ECO:0000259" key="1">
    <source>
        <dbReference type="PROSITE" id="PS50878"/>
    </source>
</evidence>
<accession>A0AAQ3U704</accession>
<dbReference type="PANTHER" id="PTHR33116:SF87">
    <property type="entry name" value="OS01G0158850 PROTEIN"/>
    <property type="match status" value="1"/>
</dbReference>
<dbReference type="EMBL" id="CP144751">
    <property type="protein sequence ID" value="WVZ85072.1"/>
    <property type="molecule type" value="Genomic_DNA"/>
</dbReference>
<feature type="domain" description="Reverse transcriptase" evidence="1">
    <location>
        <begin position="1"/>
        <end position="167"/>
    </location>
</feature>
<dbReference type="AlphaFoldDB" id="A0AAQ3U704"/>
<reference evidence="2 3" key="1">
    <citation type="submission" date="2024-02" db="EMBL/GenBank/DDBJ databases">
        <title>High-quality chromosome-scale genome assembly of Pensacola bahiagrass (Paspalum notatum Flugge var. saurae).</title>
        <authorList>
            <person name="Vega J.M."/>
            <person name="Podio M."/>
            <person name="Orjuela J."/>
            <person name="Siena L.A."/>
            <person name="Pessino S.C."/>
            <person name="Combes M.C."/>
            <person name="Mariac C."/>
            <person name="Albertini E."/>
            <person name="Pupilli F."/>
            <person name="Ortiz J.P.A."/>
            <person name="Leblanc O."/>
        </authorList>
    </citation>
    <scope>NUCLEOTIDE SEQUENCE [LARGE SCALE GENOMIC DNA]</scope>
    <source>
        <strain evidence="2">R1</strain>
        <tissue evidence="2">Leaf</tissue>
    </source>
</reference>
<organism evidence="2 3">
    <name type="scientific">Paspalum notatum var. saurae</name>
    <dbReference type="NCBI Taxonomy" id="547442"/>
    <lineage>
        <taxon>Eukaryota</taxon>
        <taxon>Viridiplantae</taxon>
        <taxon>Streptophyta</taxon>
        <taxon>Embryophyta</taxon>
        <taxon>Tracheophyta</taxon>
        <taxon>Spermatophyta</taxon>
        <taxon>Magnoliopsida</taxon>
        <taxon>Liliopsida</taxon>
        <taxon>Poales</taxon>
        <taxon>Poaceae</taxon>
        <taxon>PACMAD clade</taxon>
        <taxon>Panicoideae</taxon>
        <taxon>Andropogonodae</taxon>
        <taxon>Paspaleae</taxon>
        <taxon>Paspalinae</taxon>
        <taxon>Paspalum</taxon>
    </lineage>
</organism>
<dbReference type="InterPro" id="IPR043502">
    <property type="entry name" value="DNA/RNA_pol_sf"/>
</dbReference>
<keyword evidence="3" id="KW-1185">Reference proteome</keyword>
<dbReference type="PROSITE" id="PS50878">
    <property type="entry name" value="RT_POL"/>
    <property type="match status" value="1"/>
</dbReference>